<dbReference type="AlphaFoldDB" id="A0A4S8RG23"/>
<evidence type="ECO:0000256" key="1">
    <source>
        <dbReference type="ARBA" id="ARBA00004613"/>
    </source>
</evidence>
<keyword evidence="10" id="KW-1185">Reference proteome</keyword>
<dbReference type="RefSeq" id="WP_136567644.1">
    <property type="nucleotide sequence ID" value="NZ_SNTZ01000020.1"/>
</dbReference>
<feature type="signal peptide" evidence="8">
    <location>
        <begin position="1"/>
        <end position="24"/>
    </location>
</feature>
<comment type="caution">
    <text evidence="9">The sequence shown here is derived from an EMBL/GenBank/DDBJ whole genome shotgun (WGS) entry which is preliminary data.</text>
</comment>
<evidence type="ECO:0000256" key="8">
    <source>
        <dbReference type="SAM" id="SignalP"/>
    </source>
</evidence>
<keyword evidence="4 8" id="KW-0732">Signal</keyword>
<keyword evidence="5" id="KW-0378">Hydrolase</keyword>
<dbReference type="SUPFAM" id="SSF53474">
    <property type="entry name" value="alpha/beta-Hydrolases"/>
    <property type="match status" value="1"/>
</dbReference>
<proteinExistence type="predicted"/>
<dbReference type="GO" id="GO:0005576">
    <property type="term" value="C:extracellular region"/>
    <property type="evidence" value="ECO:0007669"/>
    <property type="project" value="UniProtKB-SubCell"/>
</dbReference>
<keyword evidence="6" id="KW-0119">Carbohydrate metabolism</keyword>
<dbReference type="OrthoDB" id="9764953at2"/>
<evidence type="ECO:0000313" key="9">
    <source>
        <dbReference type="EMBL" id="THV56840.1"/>
    </source>
</evidence>
<organism evidence="9 10">
    <name type="scientific">Flagellimonas alvinocaridis</name>
    <dbReference type="NCBI Taxonomy" id="2530200"/>
    <lineage>
        <taxon>Bacteria</taxon>
        <taxon>Pseudomonadati</taxon>
        <taxon>Bacteroidota</taxon>
        <taxon>Flavobacteriia</taxon>
        <taxon>Flavobacteriales</taxon>
        <taxon>Flavobacteriaceae</taxon>
        <taxon>Flagellimonas</taxon>
    </lineage>
</organism>
<evidence type="ECO:0000256" key="6">
    <source>
        <dbReference type="ARBA" id="ARBA00023277"/>
    </source>
</evidence>
<dbReference type="Gene3D" id="3.40.50.1820">
    <property type="entry name" value="alpha/beta hydrolase"/>
    <property type="match status" value="1"/>
</dbReference>
<dbReference type="GO" id="GO:0045493">
    <property type="term" value="P:xylan catabolic process"/>
    <property type="evidence" value="ECO:0007669"/>
    <property type="project" value="UniProtKB-KW"/>
</dbReference>
<name>A0A4S8RG23_9FLAO</name>
<evidence type="ECO:0000256" key="2">
    <source>
        <dbReference type="ARBA" id="ARBA00022525"/>
    </source>
</evidence>
<feature type="chain" id="PRO_5020888547" description="Polyhydroxybutyrate depolymerase" evidence="8">
    <location>
        <begin position="25"/>
        <end position="313"/>
    </location>
</feature>
<gene>
    <name evidence="9" type="ORF">EZV76_16545</name>
</gene>
<keyword evidence="3" id="KW-0858">Xylan degradation</keyword>
<keyword evidence="7" id="KW-0624">Polysaccharide degradation</keyword>
<evidence type="ECO:0000256" key="7">
    <source>
        <dbReference type="ARBA" id="ARBA00023326"/>
    </source>
</evidence>
<reference evidence="9 10" key="1">
    <citation type="submission" date="2019-03" db="EMBL/GenBank/DDBJ databases">
        <title>Muricauda SCR12 sp.nov, a marine bacterium isolated from Pacific Ocean:the Okinawa trough.</title>
        <authorList>
            <person name="Liu L."/>
        </authorList>
    </citation>
    <scope>NUCLEOTIDE SEQUENCE [LARGE SCALE GENOMIC DNA]</scope>
    <source>
        <strain evidence="9 10">SCR12</strain>
    </source>
</reference>
<dbReference type="GO" id="GO:0030600">
    <property type="term" value="F:feruloyl esterase activity"/>
    <property type="evidence" value="ECO:0007669"/>
    <property type="project" value="InterPro"/>
</dbReference>
<accession>A0A4S8RG23</accession>
<evidence type="ECO:0008006" key="11">
    <source>
        <dbReference type="Google" id="ProtNLM"/>
    </source>
</evidence>
<dbReference type="PANTHER" id="PTHR38050">
    <property type="match status" value="1"/>
</dbReference>
<protein>
    <recommendedName>
        <fullName evidence="11">Polyhydroxybutyrate depolymerase</fullName>
    </recommendedName>
</protein>
<keyword evidence="2" id="KW-0964">Secreted</keyword>
<dbReference type="Proteomes" id="UP000310406">
    <property type="component" value="Unassembled WGS sequence"/>
</dbReference>
<dbReference type="EMBL" id="SNTZ01000020">
    <property type="protein sequence ID" value="THV56840.1"/>
    <property type="molecule type" value="Genomic_DNA"/>
</dbReference>
<dbReference type="InterPro" id="IPR029058">
    <property type="entry name" value="AB_hydrolase_fold"/>
</dbReference>
<sequence>MMKNYTSNAVLWLFAIAMPIMMNAQMSYVDSLKVDDKVRFFKYTKPKENSGKAKIVFVLHGSGMSMDFMEEVVGGQFNTLALQDSNTIIVYPEGHKGNWNDCRAKATYPAKLENSNDVTFLLDIKKRLKRKFDFDDLDVYAVGYSNGGHMCFKLAKVASSEFKGFAVVGANLPVSDNDDCTSSHKAVSMLLINGTTDPINPYGGGEVWSGDGQTRGCVMSLEATRDYWLSLLPGESKLESKLDYEDTYPRDNSRAVQRTYSSFGSSIKISTLEIMNGGHHFANPDFKDWPHYLGNLNRDVNLPEIIMTFFESI</sequence>
<evidence type="ECO:0000256" key="4">
    <source>
        <dbReference type="ARBA" id="ARBA00022729"/>
    </source>
</evidence>
<evidence type="ECO:0000313" key="10">
    <source>
        <dbReference type="Proteomes" id="UP000310406"/>
    </source>
</evidence>
<dbReference type="InterPro" id="IPR043595">
    <property type="entry name" value="FaeB/C/D"/>
</dbReference>
<evidence type="ECO:0000256" key="3">
    <source>
        <dbReference type="ARBA" id="ARBA00022651"/>
    </source>
</evidence>
<dbReference type="PANTHER" id="PTHR38050:SF2">
    <property type="entry name" value="FERULOYL ESTERASE C-RELATED"/>
    <property type="match status" value="1"/>
</dbReference>
<evidence type="ECO:0000256" key="5">
    <source>
        <dbReference type="ARBA" id="ARBA00022801"/>
    </source>
</evidence>
<comment type="subcellular location">
    <subcellularLocation>
        <location evidence="1">Secreted</location>
    </subcellularLocation>
</comment>